<reference evidence="4" key="1">
    <citation type="submission" date="2022-10" db="EMBL/GenBank/DDBJ databases">
        <authorList>
            <person name="Turner M.S."/>
            <person name="Huang W."/>
        </authorList>
    </citation>
    <scope>NUCLEOTIDE SEQUENCE</scope>
    <source>
        <strain evidence="4">581</strain>
    </source>
</reference>
<sequence>MNEEWKDIKGYEGIYQVSSLGRLRSFSRTIHVVDRYFRPVSGKILRLGNIVGGYQGIGLSKDGIKTSYRVHRLVAQAFIPNPNNKPEVNHINEIKTDNRVCNLEWVTPKENANHGTRNIRAAKATSNVTIQFDMEGNFINKYKSAREAMRTTGIHNSDISACARGIRNSAGGFIWKYDSMQTESYEQIEVAE</sequence>
<evidence type="ECO:0000259" key="3">
    <source>
        <dbReference type="Pfam" id="PF22083"/>
    </source>
</evidence>
<dbReference type="InterPro" id="IPR003615">
    <property type="entry name" value="HNH_nuc"/>
</dbReference>
<reference evidence="4" key="2">
    <citation type="journal article" date="2023" name="Food Microbiol.">
        <title>Evaluation of the fermentation potential of lactic acid bacteria isolated from herbs, fruits and vegetables as starter cultures in nut-based milk alternatives.</title>
        <authorList>
            <person name="Huang W."/>
            <person name="Dong A."/>
            <person name="Pham H.T."/>
            <person name="Zhou C."/>
            <person name="Huo Z."/>
            <person name="Watjen A.P."/>
            <person name="Prakash S."/>
            <person name="Bang-Berthelsen C.H."/>
            <person name="Turner M.S."/>
        </authorList>
    </citation>
    <scope>NUCLEOTIDE SEQUENCE</scope>
    <source>
        <strain evidence="4">581</strain>
    </source>
</reference>
<dbReference type="SMART" id="SM00497">
    <property type="entry name" value="IENR1"/>
    <property type="match status" value="1"/>
</dbReference>
<dbReference type="RefSeq" id="WP_278215878.1">
    <property type="nucleotide sequence ID" value="NZ_JAOWLP010000001.1"/>
</dbReference>
<evidence type="ECO:0000259" key="1">
    <source>
        <dbReference type="Pfam" id="PF07463"/>
    </source>
</evidence>
<accession>A0A9X4NBG1</accession>
<dbReference type="SUPFAM" id="SSF64496">
    <property type="entry name" value="DNA-binding domain of intron-encoded endonucleases"/>
    <property type="match status" value="1"/>
</dbReference>
<dbReference type="GO" id="GO:0016788">
    <property type="term" value="F:hydrolase activity, acting on ester bonds"/>
    <property type="evidence" value="ECO:0007669"/>
    <property type="project" value="InterPro"/>
</dbReference>
<proteinExistence type="predicted"/>
<dbReference type="AlphaFoldDB" id="A0A9X4NBG1"/>
<dbReference type="Pfam" id="PF22083">
    <property type="entry name" value="I-HmuI_NUMOD-like"/>
    <property type="match status" value="1"/>
</dbReference>
<feature type="domain" description="HNH nuclease" evidence="2">
    <location>
        <begin position="68"/>
        <end position="112"/>
    </location>
</feature>
<dbReference type="InterPro" id="IPR010902">
    <property type="entry name" value="NUMOD4"/>
</dbReference>
<dbReference type="EMBL" id="JAOWLP010000001">
    <property type="protein sequence ID" value="MDG4980304.1"/>
    <property type="molecule type" value="Genomic_DNA"/>
</dbReference>
<dbReference type="InterPro" id="IPR044925">
    <property type="entry name" value="His-Me_finger_sf"/>
</dbReference>
<organism evidence="4 5">
    <name type="scientific">Lactococcus lactis</name>
    <dbReference type="NCBI Taxonomy" id="1358"/>
    <lineage>
        <taxon>Bacteria</taxon>
        <taxon>Bacillati</taxon>
        <taxon>Bacillota</taxon>
        <taxon>Bacilli</taxon>
        <taxon>Lactobacillales</taxon>
        <taxon>Streptococcaceae</taxon>
        <taxon>Lactococcus</taxon>
    </lineage>
</organism>
<evidence type="ECO:0000259" key="2">
    <source>
        <dbReference type="Pfam" id="PF13392"/>
    </source>
</evidence>
<evidence type="ECO:0000313" key="4">
    <source>
        <dbReference type="EMBL" id="MDG4980304.1"/>
    </source>
</evidence>
<evidence type="ECO:0000313" key="5">
    <source>
        <dbReference type="Proteomes" id="UP001152656"/>
    </source>
</evidence>
<gene>
    <name evidence="4" type="ORF">OGZ39_01330</name>
</gene>
<name>A0A9X4NBG1_9LACT</name>
<dbReference type="InterPro" id="IPR003647">
    <property type="entry name" value="Intron_nuc_1_rpt"/>
</dbReference>
<dbReference type="InterPro" id="IPR054307">
    <property type="entry name" value="I-HmuI_NUMOD-like"/>
</dbReference>
<dbReference type="Gene3D" id="1.10.10.10">
    <property type="entry name" value="Winged helix-like DNA-binding domain superfamily/Winged helix DNA-binding domain"/>
    <property type="match status" value="1"/>
</dbReference>
<feature type="domain" description="DNA endonuclease I-HmuI-like NUMOD-like" evidence="3">
    <location>
        <begin position="139"/>
        <end position="175"/>
    </location>
</feature>
<comment type="caution">
    <text evidence="4">The sequence shown here is derived from an EMBL/GenBank/DDBJ whole genome shotgun (WGS) entry which is preliminary data.</text>
</comment>
<protein>
    <submittedName>
        <fullName evidence="4">NUMOD4 domain-containing protein</fullName>
    </submittedName>
</protein>
<dbReference type="Gene3D" id="3.90.75.20">
    <property type="match status" value="1"/>
</dbReference>
<dbReference type="Pfam" id="PF13392">
    <property type="entry name" value="HNH_3"/>
    <property type="match status" value="1"/>
</dbReference>
<dbReference type="Proteomes" id="UP001152656">
    <property type="component" value="Unassembled WGS sequence"/>
</dbReference>
<dbReference type="Pfam" id="PF07463">
    <property type="entry name" value="NUMOD4"/>
    <property type="match status" value="1"/>
</dbReference>
<dbReference type="SUPFAM" id="SSF54060">
    <property type="entry name" value="His-Me finger endonucleases"/>
    <property type="match status" value="1"/>
</dbReference>
<dbReference type="InterPro" id="IPR036388">
    <property type="entry name" value="WH-like_DNA-bd_sf"/>
</dbReference>
<feature type="domain" description="NUMOD4" evidence="1">
    <location>
        <begin position="3"/>
        <end position="46"/>
    </location>
</feature>